<evidence type="ECO:0000256" key="2">
    <source>
        <dbReference type="SAM" id="Phobius"/>
    </source>
</evidence>
<feature type="transmembrane region" description="Helical" evidence="2">
    <location>
        <begin position="174"/>
        <end position="194"/>
    </location>
</feature>
<feature type="compositionally biased region" description="Basic residues" evidence="1">
    <location>
        <begin position="238"/>
        <end position="249"/>
    </location>
</feature>
<feature type="transmembrane region" description="Helical" evidence="2">
    <location>
        <begin position="206"/>
        <end position="225"/>
    </location>
</feature>
<reference evidence="3" key="1">
    <citation type="submission" date="2021-03" db="EMBL/GenBank/DDBJ databases">
        <title>Actinotalea soli sp. nov., isolated from soil.</title>
        <authorList>
            <person name="Ping W."/>
            <person name="Zhang J."/>
        </authorList>
    </citation>
    <scope>NUCLEOTIDE SEQUENCE</scope>
    <source>
        <strain evidence="3">BY-33</strain>
    </source>
</reference>
<protein>
    <recommendedName>
        <fullName evidence="5">Ceramidase</fullName>
    </recommendedName>
</protein>
<dbReference type="RefSeq" id="WP_208055793.1">
    <property type="nucleotide sequence ID" value="NZ_JAGEMK010000004.1"/>
</dbReference>
<evidence type="ECO:0000256" key="1">
    <source>
        <dbReference type="SAM" id="MobiDB-lite"/>
    </source>
</evidence>
<feature type="region of interest" description="Disordered" evidence="1">
    <location>
        <begin position="229"/>
        <end position="249"/>
    </location>
</feature>
<organism evidence="3 4">
    <name type="scientific">Actinotalea soli</name>
    <dbReference type="NCBI Taxonomy" id="2819234"/>
    <lineage>
        <taxon>Bacteria</taxon>
        <taxon>Bacillati</taxon>
        <taxon>Actinomycetota</taxon>
        <taxon>Actinomycetes</taxon>
        <taxon>Micrococcales</taxon>
        <taxon>Cellulomonadaceae</taxon>
        <taxon>Actinotalea</taxon>
    </lineage>
</organism>
<dbReference type="AlphaFoldDB" id="A0A939RU26"/>
<keyword evidence="2" id="KW-0472">Membrane</keyword>
<comment type="caution">
    <text evidence="3">The sequence shown here is derived from an EMBL/GenBank/DDBJ whole genome shotgun (WGS) entry which is preliminary data.</text>
</comment>
<keyword evidence="2" id="KW-1133">Transmembrane helix</keyword>
<evidence type="ECO:0000313" key="4">
    <source>
        <dbReference type="Proteomes" id="UP000664209"/>
    </source>
</evidence>
<dbReference type="EMBL" id="JAGEMK010000004">
    <property type="protein sequence ID" value="MBO1752109.1"/>
    <property type="molecule type" value="Genomic_DNA"/>
</dbReference>
<evidence type="ECO:0008006" key="5">
    <source>
        <dbReference type="Google" id="ProtNLM"/>
    </source>
</evidence>
<accession>A0A939RU26</accession>
<gene>
    <name evidence="3" type="ORF">J4G33_09865</name>
</gene>
<dbReference type="Proteomes" id="UP000664209">
    <property type="component" value="Unassembled WGS sequence"/>
</dbReference>
<feature type="transmembrane region" description="Helical" evidence="2">
    <location>
        <begin position="27"/>
        <end position="46"/>
    </location>
</feature>
<sequence>MGTSPLPVDEVGPGCEPLAEGFLREPVSTWSSLAFVLAGVVVVVMARRRRRALGAPVAGGIVEPPSTAYAVLVAGIGLGSVVQHGPNPAWADLAHDLPLLAALLLITADAVADLAGRAREWWWWVLPTVAIAPVIHLWPTAGDLTQGVVAAVTVIISLDRAWRRPALRRTILTSTALLATGGVIEILSSPGWPLCDPESQWWFGHAVWHVLIAAGLAVLAGALGWREAPGSPGAPPPRRGRTSAPRSHR</sequence>
<evidence type="ECO:0000313" key="3">
    <source>
        <dbReference type="EMBL" id="MBO1752109.1"/>
    </source>
</evidence>
<proteinExistence type="predicted"/>
<keyword evidence="4" id="KW-1185">Reference proteome</keyword>
<keyword evidence="2" id="KW-0812">Transmembrane</keyword>
<name>A0A939RU26_9CELL</name>